<dbReference type="CDD" id="cd00075">
    <property type="entry name" value="HATPase"/>
    <property type="match status" value="1"/>
</dbReference>
<dbReference type="InterPro" id="IPR003661">
    <property type="entry name" value="HisK_dim/P_dom"/>
</dbReference>
<evidence type="ECO:0000256" key="7">
    <source>
        <dbReference type="SAM" id="Phobius"/>
    </source>
</evidence>
<dbReference type="Gene3D" id="1.10.287.130">
    <property type="match status" value="1"/>
</dbReference>
<protein>
    <recommendedName>
        <fullName evidence="2">histidine kinase</fullName>
        <ecNumber evidence="2">2.7.13.3</ecNumber>
    </recommendedName>
</protein>
<comment type="catalytic activity">
    <reaction evidence="1">
        <text>ATP + protein L-histidine = ADP + protein N-phospho-L-histidine.</text>
        <dbReference type="EC" id="2.7.13.3"/>
    </reaction>
</comment>
<feature type="transmembrane region" description="Helical" evidence="7">
    <location>
        <begin position="9"/>
        <end position="27"/>
    </location>
</feature>
<dbReference type="PROSITE" id="PS50109">
    <property type="entry name" value="HIS_KIN"/>
    <property type="match status" value="1"/>
</dbReference>
<keyword evidence="4" id="KW-0808">Transferase</keyword>
<evidence type="ECO:0000313" key="10">
    <source>
        <dbReference type="Proteomes" id="UP001597548"/>
    </source>
</evidence>
<reference evidence="10" key="1">
    <citation type="journal article" date="2019" name="Int. J. Syst. Evol. Microbiol.">
        <title>The Global Catalogue of Microorganisms (GCM) 10K type strain sequencing project: providing services to taxonomists for standard genome sequencing and annotation.</title>
        <authorList>
            <consortium name="The Broad Institute Genomics Platform"/>
            <consortium name="The Broad Institute Genome Sequencing Center for Infectious Disease"/>
            <person name="Wu L."/>
            <person name="Ma J."/>
        </authorList>
    </citation>
    <scope>NUCLEOTIDE SEQUENCE [LARGE SCALE GENOMIC DNA]</scope>
    <source>
        <strain evidence="10">KCTC 32514</strain>
    </source>
</reference>
<dbReference type="InterPro" id="IPR036097">
    <property type="entry name" value="HisK_dim/P_sf"/>
</dbReference>
<dbReference type="SMART" id="SM00387">
    <property type="entry name" value="HATPase_c"/>
    <property type="match status" value="1"/>
</dbReference>
<keyword evidence="7" id="KW-1133">Transmembrane helix</keyword>
<feature type="domain" description="Histidine kinase" evidence="8">
    <location>
        <begin position="308"/>
        <end position="520"/>
    </location>
</feature>
<evidence type="ECO:0000256" key="1">
    <source>
        <dbReference type="ARBA" id="ARBA00000085"/>
    </source>
</evidence>
<dbReference type="InterPro" id="IPR036890">
    <property type="entry name" value="HATPase_C_sf"/>
</dbReference>
<dbReference type="SMART" id="SM00388">
    <property type="entry name" value="HisKA"/>
    <property type="match status" value="1"/>
</dbReference>
<dbReference type="EC" id="2.7.13.3" evidence="2"/>
<evidence type="ECO:0000256" key="3">
    <source>
        <dbReference type="ARBA" id="ARBA00022553"/>
    </source>
</evidence>
<evidence type="ECO:0000313" key="9">
    <source>
        <dbReference type="EMBL" id="MFD2915615.1"/>
    </source>
</evidence>
<name>A0ABW5ZRI6_9FLAO</name>
<evidence type="ECO:0000256" key="5">
    <source>
        <dbReference type="ARBA" id="ARBA00022777"/>
    </source>
</evidence>
<keyword evidence="10" id="KW-1185">Reference proteome</keyword>
<dbReference type="Pfam" id="PF00512">
    <property type="entry name" value="HisKA"/>
    <property type="match status" value="1"/>
</dbReference>
<dbReference type="Pfam" id="PF02518">
    <property type="entry name" value="HATPase_c"/>
    <property type="match status" value="1"/>
</dbReference>
<dbReference type="SUPFAM" id="SSF47384">
    <property type="entry name" value="Homodimeric domain of signal transducing histidine kinase"/>
    <property type="match status" value="1"/>
</dbReference>
<keyword evidence="3" id="KW-0597">Phosphoprotein</keyword>
<dbReference type="InterPro" id="IPR005467">
    <property type="entry name" value="His_kinase_dom"/>
</dbReference>
<dbReference type="PANTHER" id="PTHR45453">
    <property type="entry name" value="PHOSPHATE REGULON SENSOR PROTEIN PHOR"/>
    <property type="match status" value="1"/>
</dbReference>
<dbReference type="RefSeq" id="WP_194509492.1">
    <property type="nucleotide sequence ID" value="NZ_JADILU010000008.1"/>
</dbReference>
<dbReference type="GO" id="GO:0016301">
    <property type="term" value="F:kinase activity"/>
    <property type="evidence" value="ECO:0007669"/>
    <property type="project" value="UniProtKB-KW"/>
</dbReference>
<proteinExistence type="predicted"/>
<gene>
    <name evidence="9" type="ORF">ACFS29_08195</name>
</gene>
<keyword evidence="5 9" id="KW-0418">Kinase</keyword>
<evidence type="ECO:0000259" key="8">
    <source>
        <dbReference type="PROSITE" id="PS50109"/>
    </source>
</evidence>
<dbReference type="SUPFAM" id="SSF55874">
    <property type="entry name" value="ATPase domain of HSP90 chaperone/DNA topoisomerase II/histidine kinase"/>
    <property type="match status" value="1"/>
</dbReference>
<sequence>MNDSKHRYILYIIVIVILSTIGIQAYWNYKNYLSSKQQLINDVQTSLDKAVDDYYANLAENSTIGFSLKGMSQTDFIKDGRFDSVLSSINESNINGFNGIDSINPNLLEGVAIVKGPKADSIINQMQLKSIIEFKDSSSTVINHIHIDSLSKYSKNNDSKFSEEDLKTFTSKIIISMTTDSLSLRGIDTLLQSELRRKDIGINYTIKYKDPSTDIDYYNSVEKDIEFIDSVKLKSFLSTSSKSALLPKKSELSILFNNISNDVFKRIIWGIVISTFLVLAVISCLFYLLQIIKRQKQLAEVKNDLISNITHEFKTPIATIGVALESLQNFNMIDDEEKRMTYLDMSRSQLSKLNTMVEKLLETATLNSDNLELNFDTYNISEVITTIAEKHKFQDSTKSISYTIADGIYTHVDIFHFENAINNIIDNACKYGGNDIHIDVKRNDNQIDISISDNGKSLTRADIDRIFEKFYRVPKGNTHDVKGFGIGLYYAKKIIEKHNGSIQLDLKKQLTTFKIQLPNV</sequence>
<feature type="transmembrane region" description="Helical" evidence="7">
    <location>
        <begin position="267"/>
        <end position="289"/>
    </location>
</feature>
<evidence type="ECO:0000256" key="4">
    <source>
        <dbReference type="ARBA" id="ARBA00022679"/>
    </source>
</evidence>
<keyword evidence="7" id="KW-0472">Membrane</keyword>
<dbReference type="Proteomes" id="UP001597548">
    <property type="component" value="Unassembled WGS sequence"/>
</dbReference>
<dbReference type="PANTHER" id="PTHR45453:SF1">
    <property type="entry name" value="PHOSPHATE REGULON SENSOR PROTEIN PHOR"/>
    <property type="match status" value="1"/>
</dbReference>
<dbReference type="InterPro" id="IPR003594">
    <property type="entry name" value="HATPase_dom"/>
</dbReference>
<accession>A0ABW5ZRI6</accession>
<comment type="caution">
    <text evidence="9">The sequence shown here is derived from an EMBL/GenBank/DDBJ whole genome shotgun (WGS) entry which is preliminary data.</text>
</comment>
<organism evidence="9 10">
    <name type="scientific">Psychroserpens luteus</name>
    <dbReference type="NCBI Taxonomy" id="1434066"/>
    <lineage>
        <taxon>Bacteria</taxon>
        <taxon>Pseudomonadati</taxon>
        <taxon>Bacteroidota</taxon>
        <taxon>Flavobacteriia</taxon>
        <taxon>Flavobacteriales</taxon>
        <taxon>Flavobacteriaceae</taxon>
        <taxon>Psychroserpens</taxon>
    </lineage>
</organism>
<dbReference type="InterPro" id="IPR004358">
    <property type="entry name" value="Sig_transdc_His_kin-like_C"/>
</dbReference>
<dbReference type="EMBL" id="JBHUOS010000007">
    <property type="protein sequence ID" value="MFD2915615.1"/>
    <property type="molecule type" value="Genomic_DNA"/>
</dbReference>
<keyword evidence="6" id="KW-0902">Two-component regulatory system</keyword>
<keyword evidence="7" id="KW-0812">Transmembrane</keyword>
<evidence type="ECO:0000256" key="6">
    <source>
        <dbReference type="ARBA" id="ARBA00023012"/>
    </source>
</evidence>
<dbReference type="Gene3D" id="3.30.565.10">
    <property type="entry name" value="Histidine kinase-like ATPase, C-terminal domain"/>
    <property type="match status" value="1"/>
</dbReference>
<dbReference type="PRINTS" id="PR00344">
    <property type="entry name" value="BCTRLSENSOR"/>
</dbReference>
<evidence type="ECO:0000256" key="2">
    <source>
        <dbReference type="ARBA" id="ARBA00012438"/>
    </source>
</evidence>
<dbReference type="CDD" id="cd00082">
    <property type="entry name" value="HisKA"/>
    <property type="match status" value="1"/>
</dbReference>
<dbReference type="InterPro" id="IPR050351">
    <property type="entry name" value="BphY/WalK/GraS-like"/>
</dbReference>